<dbReference type="CDD" id="cd00609">
    <property type="entry name" value="AAT_like"/>
    <property type="match status" value="1"/>
</dbReference>
<dbReference type="GO" id="GO:0030170">
    <property type="term" value="F:pyridoxal phosphate binding"/>
    <property type="evidence" value="ECO:0007669"/>
    <property type="project" value="InterPro"/>
</dbReference>
<dbReference type="RefSeq" id="WP_134744561.1">
    <property type="nucleotide sequence ID" value="NZ_CP119762.1"/>
</dbReference>
<dbReference type="PROSITE" id="PS00105">
    <property type="entry name" value="AA_TRANSFER_CLASS_1"/>
    <property type="match status" value="1"/>
</dbReference>
<name>A0A4R9C0M8_9FIRM</name>
<evidence type="ECO:0000259" key="7">
    <source>
        <dbReference type="Pfam" id="PF00155"/>
    </source>
</evidence>
<dbReference type="Gene3D" id="3.90.1150.10">
    <property type="entry name" value="Aspartate Aminotransferase, domain 1"/>
    <property type="match status" value="1"/>
</dbReference>
<evidence type="ECO:0000256" key="4">
    <source>
        <dbReference type="ARBA" id="ARBA00022679"/>
    </source>
</evidence>
<evidence type="ECO:0000256" key="6">
    <source>
        <dbReference type="RuleBase" id="RU000481"/>
    </source>
</evidence>
<keyword evidence="3 6" id="KW-0032">Aminotransferase</keyword>
<dbReference type="EMBL" id="SCFR01000020">
    <property type="protein sequence ID" value="TFF65403.1"/>
    <property type="molecule type" value="Genomic_DNA"/>
</dbReference>
<dbReference type="EC" id="2.6.1.-" evidence="6"/>
<evidence type="ECO:0000256" key="1">
    <source>
        <dbReference type="ARBA" id="ARBA00001933"/>
    </source>
</evidence>
<evidence type="ECO:0000256" key="3">
    <source>
        <dbReference type="ARBA" id="ARBA00022576"/>
    </source>
</evidence>
<dbReference type="InterPro" id="IPR050596">
    <property type="entry name" value="AspAT/PAT-like"/>
</dbReference>
<reference evidence="8 9" key="1">
    <citation type="submission" date="2019-01" db="EMBL/GenBank/DDBJ databases">
        <title>Draft Genome Sequences of Helcococcus ovis Strains Isolated from the Uterus and Vagina of Dairy Cows with Metritis.</title>
        <authorList>
            <person name="Cunha F."/>
            <person name="Jeon S.J."/>
            <person name="Kutzer P."/>
            <person name="Galvao K.N."/>
        </authorList>
    </citation>
    <scope>NUCLEOTIDE SEQUENCE [LARGE SCALE GENOMIC DNA]</scope>
    <source>
        <strain evidence="8 9">KG-37</strain>
    </source>
</reference>
<keyword evidence="9" id="KW-1185">Reference proteome</keyword>
<evidence type="ECO:0000256" key="2">
    <source>
        <dbReference type="ARBA" id="ARBA00007441"/>
    </source>
</evidence>
<comment type="cofactor">
    <cofactor evidence="1 6">
        <name>pyridoxal 5'-phosphate</name>
        <dbReference type="ChEBI" id="CHEBI:597326"/>
    </cofactor>
</comment>
<evidence type="ECO:0000313" key="8">
    <source>
        <dbReference type="EMBL" id="TFF65403.1"/>
    </source>
</evidence>
<dbReference type="GO" id="GO:0006520">
    <property type="term" value="P:amino acid metabolic process"/>
    <property type="evidence" value="ECO:0007669"/>
    <property type="project" value="InterPro"/>
</dbReference>
<dbReference type="GO" id="GO:0008483">
    <property type="term" value="F:transaminase activity"/>
    <property type="evidence" value="ECO:0007669"/>
    <property type="project" value="UniProtKB-KW"/>
</dbReference>
<dbReference type="Pfam" id="PF00155">
    <property type="entry name" value="Aminotran_1_2"/>
    <property type="match status" value="1"/>
</dbReference>
<dbReference type="InterPro" id="IPR015421">
    <property type="entry name" value="PyrdxlP-dep_Trfase_major"/>
</dbReference>
<dbReference type="Proteomes" id="UP000297454">
    <property type="component" value="Unassembled WGS sequence"/>
</dbReference>
<comment type="caution">
    <text evidence="8">The sequence shown here is derived from an EMBL/GenBank/DDBJ whole genome shotgun (WGS) entry which is preliminary data.</text>
</comment>
<dbReference type="SUPFAM" id="SSF53383">
    <property type="entry name" value="PLP-dependent transferases"/>
    <property type="match status" value="1"/>
</dbReference>
<dbReference type="PANTHER" id="PTHR46383">
    <property type="entry name" value="ASPARTATE AMINOTRANSFERASE"/>
    <property type="match status" value="1"/>
</dbReference>
<dbReference type="InterPro" id="IPR004838">
    <property type="entry name" value="NHTrfase_class1_PyrdxlP-BS"/>
</dbReference>
<dbReference type="InterPro" id="IPR015422">
    <property type="entry name" value="PyrdxlP-dep_Trfase_small"/>
</dbReference>
<dbReference type="AlphaFoldDB" id="A0A4R9C0M8"/>
<dbReference type="Gene3D" id="3.40.640.10">
    <property type="entry name" value="Type I PLP-dependent aspartate aminotransferase-like (Major domain)"/>
    <property type="match status" value="1"/>
</dbReference>
<dbReference type="PANTHER" id="PTHR46383:SF4">
    <property type="entry name" value="AMINOTRANSFERASE"/>
    <property type="match status" value="1"/>
</dbReference>
<evidence type="ECO:0000256" key="5">
    <source>
        <dbReference type="ARBA" id="ARBA00022898"/>
    </source>
</evidence>
<proteinExistence type="inferred from homology"/>
<organism evidence="8 9">
    <name type="scientific">Helcococcus ovis</name>
    <dbReference type="NCBI Taxonomy" id="72026"/>
    <lineage>
        <taxon>Bacteria</taxon>
        <taxon>Bacillati</taxon>
        <taxon>Bacillota</taxon>
        <taxon>Tissierellia</taxon>
        <taxon>Tissierellales</taxon>
        <taxon>Peptoniphilaceae</taxon>
        <taxon>Helcococcus</taxon>
    </lineage>
</organism>
<comment type="similarity">
    <text evidence="2 6">Belongs to the class-I pyridoxal-phosphate-dependent aminotransferase family.</text>
</comment>
<dbReference type="PRINTS" id="PR00753">
    <property type="entry name" value="ACCSYNTHASE"/>
</dbReference>
<gene>
    <name evidence="8" type="ORF">EQF91_06005</name>
</gene>
<accession>A0A4R9C0M8</accession>
<keyword evidence="4 6" id="KW-0808">Transferase</keyword>
<keyword evidence="5" id="KW-0663">Pyridoxal phosphate</keyword>
<dbReference type="InterPro" id="IPR004839">
    <property type="entry name" value="Aminotransferase_I/II_large"/>
</dbReference>
<sequence>MKFNKIVEKLKESNILKFNQEINQIPDIIKLTIGEPDFNTPDHIKKAAKQAIDNNFTHYTVSNGILELREETANYYNEKFGFNYTKDQVIVTVGATEAMNATFQAILNPEDVVIIPTPTFPLYMPEIMMSYGNFELIDTSKNGFIFTADMLEKIIKNNPHMKYKAVVLVYPNNPTGVTYTKEQLEDLAKVIKKYDIYVICDEIYAELVYDKTHYSIANIIPENTILITGLSKSHAMTGWRIGFVLSSNEIIQQISKTHQFNVTNATSISQYAALAAMKYGKQDPELMKCEYKKRRDFLVEELTKLDFEVASPDGAFYIFAKIPQDRNQNSQEFASEIAYNAKVGTIPGSYFGPGGEGFLRISYATSIENLKIAIENLRKYLK</sequence>
<evidence type="ECO:0000313" key="9">
    <source>
        <dbReference type="Proteomes" id="UP000297454"/>
    </source>
</evidence>
<dbReference type="InterPro" id="IPR015424">
    <property type="entry name" value="PyrdxlP-dep_Trfase"/>
</dbReference>
<feature type="domain" description="Aminotransferase class I/classII large" evidence="7">
    <location>
        <begin position="27"/>
        <end position="377"/>
    </location>
</feature>
<protein>
    <recommendedName>
        <fullName evidence="6">Aminotransferase</fullName>
        <ecNumber evidence="6">2.6.1.-</ecNumber>
    </recommendedName>
</protein>